<keyword evidence="12" id="KW-1185">Reference proteome</keyword>
<comment type="caution">
    <text evidence="11">The sequence shown here is derived from an EMBL/GenBank/DDBJ whole genome shotgun (WGS) entry which is preliminary data.</text>
</comment>
<dbReference type="SUPFAM" id="SSF56112">
    <property type="entry name" value="Protein kinase-like (PK-like)"/>
    <property type="match status" value="1"/>
</dbReference>
<reference evidence="11" key="1">
    <citation type="submission" date="2022-03" db="EMBL/GenBank/DDBJ databases">
        <authorList>
            <person name="Martin C."/>
        </authorList>
    </citation>
    <scope>NUCLEOTIDE SEQUENCE</scope>
</reference>
<keyword evidence="7" id="KW-0067">ATP-binding</keyword>
<dbReference type="EMBL" id="CAIIXF020000006">
    <property type="protein sequence ID" value="CAH1787541.1"/>
    <property type="molecule type" value="Genomic_DNA"/>
</dbReference>
<dbReference type="Proteomes" id="UP000749559">
    <property type="component" value="Unassembled WGS sequence"/>
</dbReference>
<dbReference type="GO" id="GO:0004674">
    <property type="term" value="F:protein serine/threonine kinase activity"/>
    <property type="evidence" value="ECO:0007669"/>
    <property type="project" value="UniProtKB-KW"/>
</dbReference>
<dbReference type="InterPro" id="IPR011009">
    <property type="entry name" value="Kinase-like_dom_sf"/>
</dbReference>
<feature type="non-terminal residue" evidence="11">
    <location>
        <position position="1"/>
    </location>
</feature>
<protein>
    <recommendedName>
        <fullName evidence="2">non-specific serine/threonine protein kinase</fullName>
        <ecNumber evidence="2">2.7.11.1</ecNumber>
    </recommendedName>
</protein>
<evidence type="ECO:0000313" key="11">
    <source>
        <dbReference type="EMBL" id="CAH1787541.1"/>
    </source>
</evidence>
<evidence type="ECO:0000256" key="5">
    <source>
        <dbReference type="ARBA" id="ARBA00022741"/>
    </source>
</evidence>
<evidence type="ECO:0000256" key="4">
    <source>
        <dbReference type="ARBA" id="ARBA00022679"/>
    </source>
</evidence>
<dbReference type="PROSITE" id="PS50011">
    <property type="entry name" value="PROTEIN_KINASE_DOM"/>
    <property type="match status" value="1"/>
</dbReference>
<comment type="catalytic activity">
    <reaction evidence="8">
        <text>L-threonyl-[protein] + ATP = O-phospho-L-threonyl-[protein] + ADP + H(+)</text>
        <dbReference type="Rhea" id="RHEA:46608"/>
        <dbReference type="Rhea" id="RHEA-COMP:11060"/>
        <dbReference type="Rhea" id="RHEA-COMP:11605"/>
        <dbReference type="ChEBI" id="CHEBI:15378"/>
        <dbReference type="ChEBI" id="CHEBI:30013"/>
        <dbReference type="ChEBI" id="CHEBI:30616"/>
        <dbReference type="ChEBI" id="CHEBI:61977"/>
        <dbReference type="ChEBI" id="CHEBI:456216"/>
        <dbReference type="EC" id="2.7.11.1"/>
    </reaction>
</comment>
<comment type="catalytic activity">
    <reaction evidence="9">
        <text>L-seryl-[protein] + ATP = O-phospho-L-seryl-[protein] + ADP + H(+)</text>
        <dbReference type="Rhea" id="RHEA:17989"/>
        <dbReference type="Rhea" id="RHEA-COMP:9863"/>
        <dbReference type="Rhea" id="RHEA-COMP:11604"/>
        <dbReference type="ChEBI" id="CHEBI:15378"/>
        <dbReference type="ChEBI" id="CHEBI:29999"/>
        <dbReference type="ChEBI" id="CHEBI:30616"/>
        <dbReference type="ChEBI" id="CHEBI:83421"/>
        <dbReference type="ChEBI" id="CHEBI:456216"/>
        <dbReference type="EC" id="2.7.11.1"/>
    </reaction>
</comment>
<keyword evidence="4" id="KW-0808">Transferase</keyword>
<keyword evidence="3" id="KW-0723">Serine/threonine-protein kinase</keyword>
<evidence type="ECO:0000256" key="3">
    <source>
        <dbReference type="ARBA" id="ARBA00022527"/>
    </source>
</evidence>
<dbReference type="OrthoDB" id="248923at2759"/>
<keyword evidence="6" id="KW-0418">Kinase</keyword>
<feature type="domain" description="Protein kinase" evidence="10">
    <location>
        <begin position="4"/>
        <end position="107"/>
    </location>
</feature>
<evidence type="ECO:0000256" key="2">
    <source>
        <dbReference type="ARBA" id="ARBA00012513"/>
    </source>
</evidence>
<evidence type="ECO:0000313" key="12">
    <source>
        <dbReference type="Proteomes" id="UP000749559"/>
    </source>
</evidence>
<dbReference type="AlphaFoldDB" id="A0A8S4P2X8"/>
<comment type="similarity">
    <text evidence="1">Belongs to the protein kinase superfamily. NEK Ser/Thr protein kinase family. NIMA subfamily.</text>
</comment>
<dbReference type="PANTHER" id="PTHR44899:SF3">
    <property type="entry name" value="SERINE_THREONINE-PROTEIN KINASE NEK1"/>
    <property type="match status" value="1"/>
</dbReference>
<evidence type="ECO:0000259" key="10">
    <source>
        <dbReference type="PROSITE" id="PS50011"/>
    </source>
</evidence>
<sequence>MEDYDIIKEIGKGACGSVYLVQHKESKRQYAYKKVQRDESRKTRTKEAILREANILSNLKHPNIVAYHESFFDEDEEYLCIIQDYCDGGTLDEVIKVQAEKEEYFPE</sequence>
<dbReference type="Pfam" id="PF00069">
    <property type="entry name" value="Pkinase"/>
    <property type="match status" value="1"/>
</dbReference>
<dbReference type="Gene3D" id="3.30.200.20">
    <property type="entry name" value="Phosphorylase Kinase, domain 1"/>
    <property type="match status" value="1"/>
</dbReference>
<dbReference type="FunFam" id="3.30.200.20:FF:000097">
    <property type="entry name" value="Probable serine/threonine-protein kinase nek1"/>
    <property type="match status" value="1"/>
</dbReference>
<evidence type="ECO:0000256" key="1">
    <source>
        <dbReference type="ARBA" id="ARBA00010886"/>
    </source>
</evidence>
<dbReference type="InterPro" id="IPR051131">
    <property type="entry name" value="NEK_Ser/Thr_kinase_NIMA"/>
</dbReference>
<keyword evidence="5" id="KW-0547">Nucleotide-binding</keyword>
<accession>A0A8S4P2X8</accession>
<dbReference type="EC" id="2.7.11.1" evidence="2"/>
<evidence type="ECO:0000256" key="8">
    <source>
        <dbReference type="ARBA" id="ARBA00047899"/>
    </source>
</evidence>
<name>A0A8S4P2X8_OWEFU</name>
<gene>
    <name evidence="11" type="ORF">OFUS_LOCUS13216</name>
</gene>
<evidence type="ECO:0000256" key="9">
    <source>
        <dbReference type="ARBA" id="ARBA00048679"/>
    </source>
</evidence>
<proteinExistence type="inferred from homology"/>
<dbReference type="InterPro" id="IPR000719">
    <property type="entry name" value="Prot_kinase_dom"/>
</dbReference>
<evidence type="ECO:0000256" key="7">
    <source>
        <dbReference type="ARBA" id="ARBA00022840"/>
    </source>
</evidence>
<organism evidence="11 12">
    <name type="scientific">Owenia fusiformis</name>
    <name type="common">Polychaete worm</name>
    <dbReference type="NCBI Taxonomy" id="6347"/>
    <lineage>
        <taxon>Eukaryota</taxon>
        <taxon>Metazoa</taxon>
        <taxon>Spiralia</taxon>
        <taxon>Lophotrochozoa</taxon>
        <taxon>Annelida</taxon>
        <taxon>Polychaeta</taxon>
        <taxon>Sedentaria</taxon>
        <taxon>Canalipalpata</taxon>
        <taxon>Sabellida</taxon>
        <taxon>Oweniida</taxon>
        <taxon>Oweniidae</taxon>
        <taxon>Owenia</taxon>
    </lineage>
</organism>
<dbReference type="SMART" id="SM00220">
    <property type="entry name" value="S_TKc"/>
    <property type="match status" value="1"/>
</dbReference>
<evidence type="ECO:0000256" key="6">
    <source>
        <dbReference type="ARBA" id="ARBA00022777"/>
    </source>
</evidence>
<dbReference type="PANTHER" id="PTHR44899">
    <property type="entry name" value="CAMK FAMILY PROTEIN KINASE"/>
    <property type="match status" value="1"/>
</dbReference>
<dbReference type="GO" id="GO:0005524">
    <property type="term" value="F:ATP binding"/>
    <property type="evidence" value="ECO:0007669"/>
    <property type="project" value="UniProtKB-KW"/>
</dbReference>